<dbReference type="EMBL" id="CP159278">
    <property type="protein sequence ID" value="XCN78140.1"/>
    <property type="molecule type" value="Genomic_DNA"/>
</dbReference>
<sequence>MSDFQANVSRGDHKGAPLYPHVHEDGKYVASPTRFEIDYIRVDEIDELEVLVRSGYAVRMSNPEISNAPSLIISKNIHFTEHGARITPADLLPAIIDQTNLDRECVSKVRKEQAFLRAHLLKGSLIGKCVICHHDFPIDMLVAAHLKMRSACNNAERKDIDNIAALMCKTGCDDLYERGYITVDTGSVISTKAKNVTPRLSKVIESIVGNLVPNWTASAHYYEWHRGKTAT</sequence>
<dbReference type="RefSeq" id="WP_024658656.1">
    <property type="nucleotide sequence ID" value="NZ_CP159278.1"/>
</dbReference>
<proteinExistence type="predicted"/>
<protein>
    <recommendedName>
        <fullName evidence="2">HNH nuclease domain-containing protein</fullName>
    </recommendedName>
</protein>
<reference evidence="1" key="1">
    <citation type="journal article" date="2014" name="Genome Announc.">
        <title>Draft Genome Sequences of a Phylogenetically Diverse Suite of Pseudomonas syringae Strains from Multiple Source Populations.</title>
        <authorList>
            <person name="Baltrus D.A."/>
            <person name="Yourstone S."/>
            <person name="Lind A."/>
            <person name="Guilbaud C."/>
            <person name="Sands D.C."/>
            <person name="Jones C.D."/>
            <person name="Morris C.E."/>
            <person name="Dangl J.L."/>
        </authorList>
    </citation>
    <scope>NUCLEOTIDE SEQUENCE</scope>
    <source>
        <strain evidence="1">USA007</strain>
    </source>
</reference>
<evidence type="ECO:0008006" key="2">
    <source>
        <dbReference type="Google" id="ProtNLM"/>
    </source>
</evidence>
<name>A0AAU8M975_PSESX</name>
<dbReference type="AlphaFoldDB" id="A0AAU8M975"/>
<accession>A0AAU8M975</accession>
<evidence type="ECO:0000313" key="1">
    <source>
        <dbReference type="EMBL" id="XCN78140.1"/>
    </source>
</evidence>
<organism evidence="1">
    <name type="scientific">Pseudomonas syringae USA007</name>
    <dbReference type="NCBI Taxonomy" id="1357288"/>
    <lineage>
        <taxon>Bacteria</taxon>
        <taxon>Pseudomonadati</taxon>
        <taxon>Pseudomonadota</taxon>
        <taxon>Gammaproteobacteria</taxon>
        <taxon>Pseudomonadales</taxon>
        <taxon>Pseudomonadaceae</taxon>
        <taxon>Pseudomonas</taxon>
        <taxon>Pseudomonas syringae</taxon>
    </lineage>
</organism>
<gene>
    <name evidence="1" type="ORF">N027_00870</name>
</gene>
<reference evidence="1" key="2">
    <citation type="submission" date="2024-07" db="EMBL/GenBank/DDBJ databases">
        <title>A complete genome sequence for Pseudomonas syringae USA007.</title>
        <authorList>
            <person name="Baltrus D.A."/>
        </authorList>
    </citation>
    <scope>NUCLEOTIDE SEQUENCE</scope>
    <source>
        <strain evidence="1">USA007</strain>
    </source>
</reference>